<reference evidence="2 3" key="1">
    <citation type="submission" date="2022-07" db="EMBL/GenBank/DDBJ databases">
        <title>Photobacterium pectinilyticum sp. nov., a marine bacterium isolated from surface seawater of Qingdao offshore.</title>
        <authorList>
            <person name="Wang X."/>
        </authorList>
    </citation>
    <scope>NUCLEOTIDE SEQUENCE [LARGE SCALE GENOMIC DNA]</scope>
    <source>
        <strain evidence="2 3">ZSDE20</strain>
    </source>
</reference>
<dbReference type="Proteomes" id="UP001524460">
    <property type="component" value="Unassembled WGS sequence"/>
</dbReference>
<feature type="domain" description="DUF7146" evidence="1">
    <location>
        <begin position="144"/>
        <end position="244"/>
    </location>
</feature>
<evidence type="ECO:0000259" key="1">
    <source>
        <dbReference type="Pfam" id="PF23639"/>
    </source>
</evidence>
<dbReference type="RefSeq" id="WP_255044697.1">
    <property type="nucleotide sequence ID" value="NZ_JANEYT010000079.1"/>
</dbReference>
<gene>
    <name evidence="2" type="ORF">NHN17_21460</name>
</gene>
<sequence>MGNVDRTSVFELVNRITDYSVVYSALGLDYMVQNPKKHYPCPKANYGGNGSKSTKFRLHKHYQTNGYCIHNDINDGRYLDIIGFTEWFLDIDNVSAAKKVLECAGVHYEDDGHGVGNFTIPKPDPEVLRRQQEKLFNDGQFAIKMIAKTWSESVSVREPEAEQVIQAYFAKRGVPDVELPETIRFHPRLLYPKGKRAEGNKESHAFYPGLLIPMIDEHGRRVTFHRMWFMPDGNMIDEPQRKMLMMAPWQFSQGSYLEYDNPLQWTDENGVNWACIAVGEGVETMEAVKAGTGLYVQPMYNSTLLAGYQPPTIAGVKKENFLVIIFGDKDRSNGGQNAMKQLKERLGRQGYLVEHYLPTIDVPSEKSSVDFLDQWNALGAAGFPAHLAM</sequence>
<protein>
    <recommendedName>
        <fullName evidence="1">DUF7146 domain-containing protein</fullName>
    </recommendedName>
</protein>
<dbReference type="InterPro" id="IPR055570">
    <property type="entry name" value="DUF7146"/>
</dbReference>
<dbReference type="EMBL" id="JANEYT010000079">
    <property type="protein sequence ID" value="MCQ1060617.1"/>
    <property type="molecule type" value="Genomic_DNA"/>
</dbReference>
<dbReference type="Pfam" id="PF23639">
    <property type="entry name" value="DUF7146"/>
    <property type="match status" value="1"/>
</dbReference>
<evidence type="ECO:0000313" key="2">
    <source>
        <dbReference type="EMBL" id="MCQ1060617.1"/>
    </source>
</evidence>
<accession>A0ABT1N7U5</accession>
<name>A0ABT1N7U5_9GAMM</name>
<comment type="caution">
    <text evidence="2">The sequence shown here is derived from an EMBL/GenBank/DDBJ whole genome shotgun (WGS) entry which is preliminary data.</text>
</comment>
<evidence type="ECO:0000313" key="3">
    <source>
        <dbReference type="Proteomes" id="UP001524460"/>
    </source>
</evidence>
<keyword evidence="3" id="KW-1185">Reference proteome</keyword>
<organism evidence="2 3">
    <name type="scientific">Photobacterium pectinilyticum</name>
    <dbReference type="NCBI Taxonomy" id="2906793"/>
    <lineage>
        <taxon>Bacteria</taxon>
        <taxon>Pseudomonadati</taxon>
        <taxon>Pseudomonadota</taxon>
        <taxon>Gammaproteobacteria</taxon>
        <taxon>Vibrionales</taxon>
        <taxon>Vibrionaceae</taxon>
        <taxon>Photobacterium</taxon>
    </lineage>
</organism>
<proteinExistence type="predicted"/>